<keyword evidence="2" id="KW-1185">Reference proteome</keyword>
<sequence>MNRPANFFAKALEMLQAIREVAASVEGHRAPSTRSLNILGIPEKQFRAIKH</sequence>
<proteinExistence type="predicted"/>
<evidence type="ECO:0000313" key="1">
    <source>
        <dbReference type="EMBL" id="MBK4217446.1"/>
    </source>
</evidence>
<dbReference type="RefSeq" id="WP_200688213.1">
    <property type="nucleotide sequence ID" value="NZ_JAEPRQ010000007.1"/>
</dbReference>
<organism evidence="1 2">
    <name type="scientific">Paracoccus caeni</name>
    <dbReference type="NCBI Taxonomy" id="657651"/>
    <lineage>
        <taxon>Bacteria</taxon>
        <taxon>Pseudomonadati</taxon>
        <taxon>Pseudomonadota</taxon>
        <taxon>Alphaproteobacteria</taxon>
        <taxon>Rhodobacterales</taxon>
        <taxon>Paracoccaceae</taxon>
        <taxon>Paracoccus</taxon>
    </lineage>
</organism>
<comment type="caution">
    <text evidence="1">The sequence shown here is derived from an EMBL/GenBank/DDBJ whole genome shotgun (WGS) entry which is preliminary data.</text>
</comment>
<gene>
    <name evidence="1" type="ORF">JJJ17_16070</name>
</gene>
<dbReference type="AlphaFoldDB" id="A0A934SEK2"/>
<protein>
    <submittedName>
        <fullName evidence="1">Uncharacterized protein</fullName>
    </submittedName>
</protein>
<accession>A0A934SEK2</accession>
<reference evidence="1" key="1">
    <citation type="submission" date="2021-01" db="EMBL/GenBank/DDBJ databases">
        <title>Paracoccus amoyensis sp. nov., isolated from the surface seawater along the coast of Xiamen Island, China.</title>
        <authorList>
            <person name="Lyu L."/>
        </authorList>
    </citation>
    <scope>NUCLEOTIDE SEQUENCE</scope>
    <source>
        <strain evidence="1">MJ17</strain>
    </source>
</reference>
<evidence type="ECO:0000313" key="2">
    <source>
        <dbReference type="Proteomes" id="UP000640485"/>
    </source>
</evidence>
<dbReference type="EMBL" id="JAEPRQ010000007">
    <property type="protein sequence ID" value="MBK4217446.1"/>
    <property type="molecule type" value="Genomic_DNA"/>
</dbReference>
<dbReference type="Proteomes" id="UP000640485">
    <property type="component" value="Unassembled WGS sequence"/>
</dbReference>
<name>A0A934SEK2_9RHOB</name>